<evidence type="ECO:0000313" key="4">
    <source>
        <dbReference type="Proteomes" id="UP000037923"/>
    </source>
</evidence>
<evidence type="ECO:0000256" key="1">
    <source>
        <dbReference type="SAM" id="MobiDB-lite"/>
    </source>
</evidence>
<protein>
    <recommendedName>
        <fullName evidence="5">Transmembrane protein</fullName>
    </recommendedName>
</protein>
<feature type="transmembrane region" description="Helical" evidence="2">
    <location>
        <begin position="161"/>
        <end position="187"/>
    </location>
</feature>
<dbReference type="OMA" id="CITVFFI"/>
<feature type="region of interest" description="Disordered" evidence="1">
    <location>
        <begin position="1"/>
        <end position="30"/>
    </location>
</feature>
<reference evidence="3 4" key="1">
    <citation type="submission" date="2015-07" db="EMBL/GenBank/DDBJ databases">
        <title>High-quality genome of monoxenous trypanosomatid Leptomonas pyrrhocoris.</title>
        <authorList>
            <person name="Flegontov P."/>
            <person name="Butenko A."/>
            <person name="Firsov S."/>
            <person name="Vlcek C."/>
            <person name="Logacheva M.D."/>
            <person name="Field M."/>
            <person name="Filatov D."/>
            <person name="Flegontova O."/>
            <person name="Gerasimov E."/>
            <person name="Jackson A.P."/>
            <person name="Kelly S."/>
            <person name="Opperdoes F."/>
            <person name="O'Reilly A."/>
            <person name="Votypka J."/>
            <person name="Yurchenko V."/>
            <person name="Lukes J."/>
        </authorList>
    </citation>
    <scope>NUCLEOTIDE SEQUENCE [LARGE SCALE GENOMIC DNA]</scope>
    <source>
        <strain evidence="3">H10</strain>
    </source>
</reference>
<accession>A0A0N1J4I7</accession>
<name>A0A0N1J4I7_LEPPY</name>
<keyword evidence="4" id="KW-1185">Reference proteome</keyword>
<dbReference type="AlphaFoldDB" id="A0A0N1J4I7"/>
<evidence type="ECO:0008006" key="5">
    <source>
        <dbReference type="Google" id="ProtNLM"/>
    </source>
</evidence>
<keyword evidence="2" id="KW-0812">Transmembrane</keyword>
<evidence type="ECO:0000256" key="2">
    <source>
        <dbReference type="SAM" id="Phobius"/>
    </source>
</evidence>
<dbReference type="RefSeq" id="XP_015655291.1">
    <property type="nucleotide sequence ID" value="XM_015806369.1"/>
</dbReference>
<dbReference type="GeneID" id="26907935"/>
<proteinExistence type="predicted"/>
<comment type="caution">
    <text evidence="3">The sequence shown here is derived from an EMBL/GenBank/DDBJ whole genome shotgun (WGS) entry which is preliminary data.</text>
</comment>
<dbReference type="EMBL" id="LGTL01000019">
    <property type="protein sequence ID" value="KPA76852.1"/>
    <property type="molecule type" value="Genomic_DNA"/>
</dbReference>
<dbReference type="VEuPathDB" id="TriTrypDB:LpyrH10_19_2010"/>
<keyword evidence="2" id="KW-1133">Transmembrane helix</keyword>
<feature type="transmembrane region" description="Helical" evidence="2">
    <location>
        <begin position="199"/>
        <end position="218"/>
    </location>
</feature>
<evidence type="ECO:0000313" key="3">
    <source>
        <dbReference type="EMBL" id="KPA76852.1"/>
    </source>
</evidence>
<sequence>MRKAECTPRNSPGEQRETVSSKLGDSMDSDADVEVHFGPARNSRRSKVCSPNGSRNATENACTDDNLDLRVTTAATAPRFLSFLFPHSSWVAQAFLSALSEDGMALMTACILFLISFAGFVTMNFIAPSRTTRIASQLNAMFTGDDEERQRMWLGGVMPEVVVLLQAGLRVMLVPALAISASGVYVLGNADRRRPGCWLAGYGCAAVILGLALLYLLLRVVLGSQLSGLEGNINASLYEVWNALREDGVPCQWERAFPCSGFHWCCVTNTSALEDEEEDLAASAAWASLCFVTLPSGAAVTQDGTDVTEAVRAQCGVLRTPEGVDPEEVLARTSACALSAVRTTLTATATSSDAKLESCENYILGHLTSTIGFGLCLALGMSVCSLVSGVVATVANLQRIRTSDFVLVNDPAAAAGERAMAAKEKH</sequence>
<dbReference type="Proteomes" id="UP000037923">
    <property type="component" value="Unassembled WGS sequence"/>
</dbReference>
<keyword evidence="2" id="KW-0472">Membrane</keyword>
<feature type="transmembrane region" description="Helical" evidence="2">
    <location>
        <begin position="105"/>
        <end position="127"/>
    </location>
</feature>
<dbReference type="OrthoDB" id="260528at2759"/>
<feature type="transmembrane region" description="Helical" evidence="2">
    <location>
        <begin position="371"/>
        <end position="395"/>
    </location>
</feature>
<gene>
    <name evidence="3" type="ORF">ABB37_07650</name>
</gene>
<organism evidence="3 4">
    <name type="scientific">Leptomonas pyrrhocoris</name>
    <name type="common">Firebug parasite</name>
    <dbReference type="NCBI Taxonomy" id="157538"/>
    <lineage>
        <taxon>Eukaryota</taxon>
        <taxon>Discoba</taxon>
        <taxon>Euglenozoa</taxon>
        <taxon>Kinetoplastea</taxon>
        <taxon>Metakinetoplastina</taxon>
        <taxon>Trypanosomatida</taxon>
        <taxon>Trypanosomatidae</taxon>
        <taxon>Leishmaniinae</taxon>
        <taxon>Leptomonas</taxon>
    </lineage>
</organism>